<dbReference type="EMBL" id="KN825120">
    <property type="protein sequence ID" value="KIK94241.1"/>
    <property type="molecule type" value="Genomic_DNA"/>
</dbReference>
<name>A0A0D0DWH7_9AGAM</name>
<gene>
    <name evidence="1" type="ORF">PAXRUDRAFT_828168</name>
</gene>
<sequence>MRLERTALHEQGYQILWHAGTTTGLSDQTTRLSKAKLLSDRVEQFISQALESHTQTLG</sequence>
<proteinExistence type="predicted"/>
<keyword evidence="2" id="KW-1185">Reference proteome</keyword>
<reference evidence="2" key="2">
    <citation type="submission" date="2015-01" db="EMBL/GenBank/DDBJ databases">
        <title>Evolutionary Origins and Diversification of the Mycorrhizal Mutualists.</title>
        <authorList>
            <consortium name="DOE Joint Genome Institute"/>
            <consortium name="Mycorrhizal Genomics Consortium"/>
            <person name="Kohler A."/>
            <person name="Kuo A."/>
            <person name="Nagy L.G."/>
            <person name="Floudas D."/>
            <person name="Copeland A."/>
            <person name="Barry K.W."/>
            <person name="Cichocki N."/>
            <person name="Veneault-Fourrey C."/>
            <person name="LaButti K."/>
            <person name="Lindquist E.A."/>
            <person name="Lipzen A."/>
            <person name="Lundell T."/>
            <person name="Morin E."/>
            <person name="Murat C."/>
            <person name="Riley R."/>
            <person name="Ohm R."/>
            <person name="Sun H."/>
            <person name="Tunlid A."/>
            <person name="Henrissat B."/>
            <person name="Grigoriev I.V."/>
            <person name="Hibbett D.S."/>
            <person name="Martin F."/>
        </authorList>
    </citation>
    <scope>NUCLEOTIDE SEQUENCE [LARGE SCALE GENOMIC DNA]</scope>
    <source>
        <strain evidence="2">Ve08.2h10</strain>
    </source>
</reference>
<reference evidence="1 2" key="1">
    <citation type="submission" date="2014-04" db="EMBL/GenBank/DDBJ databases">
        <authorList>
            <consortium name="DOE Joint Genome Institute"/>
            <person name="Kuo A."/>
            <person name="Kohler A."/>
            <person name="Jargeat P."/>
            <person name="Nagy L.G."/>
            <person name="Floudas D."/>
            <person name="Copeland A."/>
            <person name="Barry K.W."/>
            <person name="Cichocki N."/>
            <person name="Veneault-Fourrey C."/>
            <person name="LaButti K."/>
            <person name="Lindquist E.A."/>
            <person name="Lipzen A."/>
            <person name="Lundell T."/>
            <person name="Morin E."/>
            <person name="Murat C."/>
            <person name="Sun H."/>
            <person name="Tunlid A."/>
            <person name="Henrissat B."/>
            <person name="Grigoriev I.V."/>
            <person name="Hibbett D.S."/>
            <person name="Martin F."/>
            <person name="Nordberg H.P."/>
            <person name="Cantor M.N."/>
            <person name="Hua S.X."/>
        </authorList>
    </citation>
    <scope>NUCLEOTIDE SEQUENCE [LARGE SCALE GENOMIC DNA]</scope>
    <source>
        <strain evidence="1 2">Ve08.2h10</strain>
    </source>
</reference>
<organism evidence="1 2">
    <name type="scientific">Paxillus rubicundulus Ve08.2h10</name>
    <dbReference type="NCBI Taxonomy" id="930991"/>
    <lineage>
        <taxon>Eukaryota</taxon>
        <taxon>Fungi</taxon>
        <taxon>Dikarya</taxon>
        <taxon>Basidiomycota</taxon>
        <taxon>Agaricomycotina</taxon>
        <taxon>Agaricomycetes</taxon>
        <taxon>Agaricomycetidae</taxon>
        <taxon>Boletales</taxon>
        <taxon>Paxilineae</taxon>
        <taxon>Paxillaceae</taxon>
        <taxon>Paxillus</taxon>
    </lineage>
</organism>
<dbReference type="AlphaFoldDB" id="A0A0D0DWH7"/>
<dbReference type="HOGENOM" id="CLU_2979753_0_0_1"/>
<accession>A0A0D0DWH7</accession>
<dbReference type="InParanoid" id="A0A0D0DWH7"/>
<dbReference type="Proteomes" id="UP000054538">
    <property type="component" value="Unassembled WGS sequence"/>
</dbReference>
<evidence type="ECO:0000313" key="2">
    <source>
        <dbReference type="Proteomes" id="UP000054538"/>
    </source>
</evidence>
<protein>
    <submittedName>
        <fullName evidence="1">Uncharacterized protein</fullName>
    </submittedName>
</protein>
<evidence type="ECO:0000313" key="1">
    <source>
        <dbReference type="EMBL" id="KIK94241.1"/>
    </source>
</evidence>